<dbReference type="InterPro" id="IPR010093">
    <property type="entry name" value="SinI_DNA-bd"/>
</dbReference>
<sequence length="66" mass="7111">MDATLVRELAPGFASLPDAARYLGVSDDTIRRRVAEGKLTAYRVGGTGRIFFKIADLDALMVPVVS</sequence>
<dbReference type="RefSeq" id="WP_334353530.1">
    <property type="nucleotide sequence ID" value="NZ_JBAKUA010000027.1"/>
</dbReference>
<dbReference type="Proteomes" id="UP001309299">
    <property type="component" value="Unassembled WGS sequence"/>
</dbReference>
<reference evidence="2" key="1">
    <citation type="submission" date="2024-02" db="EMBL/GenBank/DDBJ databases">
        <title>Bacterial skin colonization with Propionibacterium avidum as a risk factor for Periprosthetic Joint Infections - a single-center prospective study.</title>
        <authorList>
            <person name="Achermann Y."/>
        </authorList>
    </citation>
    <scope>NUCLEOTIDE SEQUENCE</scope>
    <source>
        <strain evidence="2">PAVI-2017310195</strain>
    </source>
</reference>
<dbReference type="AlphaFoldDB" id="A0AB35XK92"/>
<dbReference type="InterPro" id="IPR009061">
    <property type="entry name" value="DNA-bd_dom_put_sf"/>
</dbReference>
<dbReference type="GO" id="GO:0003677">
    <property type="term" value="F:DNA binding"/>
    <property type="evidence" value="ECO:0007669"/>
    <property type="project" value="InterPro"/>
</dbReference>
<comment type="caution">
    <text evidence="2">The sequence shown here is derived from an EMBL/GenBank/DDBJ whole genome shotgun (WGS) entry which is preliminary data.</text>
</comment>
<dbReference type="SUPFAM" id="SSF46955">
    <property type="entry name" value="Putative DNA-binding domain"/>
    <property type="match status" value="1"/>
</dbReference>
<dbReference type="NCBIfam" id="TIGR01764">
    <property type="entry name" value="excise"/>
    <property type="match status" value="1"/>
</dbReference>
<name>A0AB35XK92_9ACTN</name>
<organism evidence="2 3">
    <name type="scientific">Cutibacterium avidum</name>
    <dbReference type="NCBI Taxonomy" id="33010"/>
    <lineage>
        <taxon>Bacteria</taxon>
        <taxon>Bacillati</taxon>
        <taxon>Actinomycetota</taxon>
        <taxon>Actinomycetes</taxon>
        <taxon>Propionibacteriales</taxon>
        <taxon>Propionibacteriaceae</taxon>
        <taxon>Cutibacterium</taxon>
    </lineage>
</organism>
<feature type="domain" description="Helix-turn-helix" evidence="1">
    <location>
        <begin position="16"/>
        <end position="61"/>
    </location>
</feature>
<proteinExistence type="predicted"/>
<evidence type="ECO:0000313" key="3">
    <source>
        <dbReference type="Proteomes" id="UP001309299"/>
    </source>
</evidence>
<protein>
    <submittedName>
        <fullName evidence="2">Helix-turn-helix domain-containing protein</fullName>
    </submittedName>
</protein>
<evidence type="ECO:0000313" key="2">
    <source>
        <dbReference type="EMBL" id="MEH1547735.1"/>
    </source>
</evidence>
<dbReference type="EMBL" id="JBAKUA010000027">
    <property type="protein sequence ID" value="MEH1547735.1"/>
    <property type="molecule type" value="Genomic_DNA"/>
</dbReference>
<gene>
    <name evidence="2" type="ORF">V7F78_12180</name>
</gene>
<dbReference type="InterPro" id="IPR041657">
    <property type="entry name" value="HTH_17"/>
</dbReference>
<accession>A0AB35XK92</accession>
<dbReference type="Pfam" id="PF12728">
    <property type="entry name" value="HTH_17"/>
    <property type="match status" value="1"/>
</dbReference>
<evidence type="ECO:0000259" key="1">
    <source>
        <dbReference type="Pfam" id="PF12728"/>
    </source>
</evidence>